<keyword evidence="1" id="KW-0472">Membrane</keyword>
<sequence>MTKDDSDTLIRRLIAGDPAGVLDRARSSDEPDLLVAAALADPAARDMLTRAARLAAGTRERQLVAIAAARLAGDRDRVEVLCREHLADHPGDLLVAWIAATPHPGITPQPPGATMTRKTTAILLICAAILTNVAFTALGTVFTYPDVLKDPPGDVLAAFRASQTAVTAWFTVLALSAALFAPIAIGVGRLSRSVPMRLAVPAGVAAAVVQVAGLLRWPLLVPGYAAAAADPSTAAAARASFTTAHFILGTVVGETFGYLLTSAWTLLILVALYRTFAGRWFTVLGSVSALLILTGVLSPVGLPVVDLANFIGYVLWSLWLIAFAVLLLRRAVAVPR</sequence>
<evidence type="ECO:0000256" key="1">
    <source>
        <dbReference type="SAM" id="Phobius"/>
    </source>
</evidence>
<feature type="transmembrane region" description="Helical" evidence="1">
    <location>
        <begin position="164"/>
        <end position="186"/>
    </location>
</feature>
<evidence type="ECO:0008006" key="4">
    <source>
        <dbReference type="Google" id="ProtNLM"/>
    </source>
</evidence>
<protein>
    <recommendedName>
        <fullName evidence="4">DUF4386 domain-containing protein</fullName>
    </recommendedName>
</protein>
<dbReference type="RefSeq" id="WP_221474767.1">
    <property type="nucleotide sequence ID" value="NZ_BAAALO010000001.1"/>
</dbReference>
<comment type="caution">
    <text evidence="2">The sequence shown here is derived from an EMBL/GenBank/DDBJ whole genome shotgun (WGS) entry which is preliminary data.</text>
</comment>
<keyword evidence="1" id="KW-0812">Transmembrane</keyword>
<dbReference type="AlphaFoldDB" id="A0A7X0ICR6"/>
<name>A0A7X0ICR6_9ACTN</name>
<feature type="transmembrane region" description="Helical" evidence="1">
    <location>
        <begin position="310"/>
        <end position="328"/>
    </location>
</feature>
<feature type="transmembrane region" description="Helical" evidence="1">
    <location>
        <begin position="121"/>
        <end position="144"/>
    </location>
</feature>
<feature type="transmembrane region" description="Helical" evidence="1">
    <location>
        <begin position="280"/>
        <end position="298"/>
    </location>
</feature>
<dbReference type="Proteomes" id="UP000555564">
    <property type="component" value="Unassembled WGS sequence"/>
</dbReference>
<reference evidence="2 3" key="1">
    <citation type="submission" date="2020-08" db="EMBL/GenBank/DDBJ databases">
        <title>Sequencing the genomes of 1000 actinobacteria strains.</title>
        <authorList>
            <person name="Klenk H.-P."/>
        </authorList>
    </citation>
    <scope>NUCLEOTIDE SEQUENCE [LARGE SCALE GENOMIC DNA]</scope>
    <source>
        <strain evidence="2 3">DSM 44936</strain>
    </source>
</reference>
<dbReference type="Pfam" id="PF14329">
    <property type="entry name" value="DUF4386"/>
    <property type="match status" value="1"/>
</dbReference>
<feature type="transmembrane region" description="Helical" evidence="1">
    <location>
        <begin position="198"/>
        <end position="217"/>
    </location>
</feature>
<dbReference type="EMBL" id="JACHIU010000001">
    <property type="protein sequence ID" value="MBB6472856.1"/>
    <property type="molecule type" value="Genomic_DNA"/>
</dbReference>
<feature type="transmembrane region" description="Helical" evidence="1">
    <location>
        <begin position="255"/>
        <end position="273"/>
    </location>
</feature>
<organism evidence="2 3">
    <name type="scientific">Sphaerisporangium rubeum</name>
    <dbReference type="NCBI Taxonomy" id="321317"/>
    <lineage>
        <taxon>Bacteria</taxon>
        <taxon>Bacillati</taxon>
        <taxon>Actinomycetota</taxon>
        <taxon>Actinomycetes</taxon>
        <taxon>Streptosporangiales</taxon>
        <taxon>Streptosporangiaceae</taxon>
        <taxon>Sphaerisporangium</taxon>
    </lineage>
</organism>
<dbReference type="InterPro" id="IPR025495">
    <property type="entry name" value="DUF4386"/>
</dbReference>
<keyword evidence="1" id="KW-1133">Transmembrane helix</keyword>
<keyword evidence="3" id="KW-1185">Reference proteome</keyword>
<gene>
    <name evidence="2" type="ORF">BJ992_002287</name>
</gene>
<accession>A0A7X0ICR6</accession>
<evidence type="ECO:0000313" key="3">
    <source>
        <dbReference type="Proteomes" id="UP000555564"/>
    </source>
</evidence>
<evidence type="ECO:0000313" key="2">
    <source>
        <dbReference type="EMBL" id="MBB6472856.1"/>
    </source>
</evidence>
<proteinExistence type="predicted"/>